<reference evidence="3 4" key="1">
    <citation type="submission" date="2012-05" db="EMBL/GenBank/DDBJ databases">
        <title>Finished chromosome of genome of Chamaesiphon sp. PCC 6605.</title>
        <authorList>
            <consortium name="US DOE Joint Genome Institute"/>
            <person name="Gugger M."/>
            <person name="Coursin T."/>
            <person name="Rippka R."/>
            <person name="Tandeau De Marsac N."/>
            <person name="Huntemann M."/>
            <person name="Wei C.-L."/>
            <person name="Han J."/>
            <person name="Detter J.C."/>
            <person name="Han C."/>
            <person name="Tapia R."/>
            <person name="Chen A."/>
            <person name="Kyrpides N."/>
            <person name="Mavromatis K."/>
            <person name="Markowitz V."/>
            <person name="Szeto E."/>
            <person name="Ivanova N."/>
            <person name="Pagani I."/>
            <person name="Pati A."/>
            <person name="Goodwin L."/>
            <person name="Nordberg H.P."/>
            <person name="Cantor M.N."/>
            <person name="Hua S.X."/>
            <person name="Woyke T."/>
            <person name="Kerfeld C.A."/>
        </authorList>
    </citation>
    <scope>NUCLEOTIDE SEQUENCE [LARGE SCALE GENOMIC DNA]</scope>
    <source>
        <strain evidence="4">ATCC 27169 / PCC 6605</strain>
    </source>
</reference>
<dbReference type="KEGG" id="cmp:Cha6605_0474"/>
<evidence type="ECO:0000256" key="2">
    <source>
        <dbReference type="ARBA" id="ARBA00023315"/>
    </source>
</evidence>
<keyword evidence="1" id="KW-0808">Transferase</keyword>
<dbReference type="EMBL" id="CP003600">
    <property type="protein sequence ID" value="AFY91763.1"/>
    <property type="molecule type" value="Genomic_DNA"/>
</dbReference>
<proteinExistence type="predicted"/>
<organism evidence="3 4">
    <name type="scientific">Chamaesiphon minutus (strain ATCC 27169 / PCC 6605)</name>
    <dbReference type="NCBI Taxonomy" id="1173020"/>
    <lineage>
        <taxon>Bacteria</taxon>
        <taxon>Bacillati</taxon>
        <taxon>Cyanobacteriota</taxon>
        <taxon>Cyanophyceae</taxon>
        <taxon>Gomontiellales</taxon>
        <taxon>Chamaesiphonaceae</taxon>
        <taxon>Chamaesiphon</taxon>
    </lineage>
</organism>
<keyword evidence="4" id="KW-1185">Reference proteome</keyword>
<name>K9UAX8_CHAP6</name>
<evidence type="ECO:0000313" key="4">
    <source>
        <dbReference type="Proteomes" id="UP000010366"/>
    </source>
</evidence>
<sequence>MAATNGSKHQTIVRPLQYRDIDAIASLCQQATIPDPAVKAQIEQLLKQMNRWYAPFQFLNTIPTPNFTDRALLVAEHEQQLRGVISVSPFNRTRSTWHVEWVSLVNGSARSPEDLQAGNPVEITGKNDIGSQLLRYCFEHIVDASTWVLEVDVNDNSALALYRQNGFQPLAHLTYWEIAPELLKELAQREPDLPNLLPVRNTDAQLIYQLDTVSMPPLLRQVFDRQIHDFKNNLVQTMVGKVKEWFQQKQSFSNYVFETQRKAAIGYYRLSLNSDRQLSTTENRQPHQAELTVHPAYTWLYPELMAQLARSCQYLPSQPLQLVSADYQPEREEYFQQIGAVRVKHSLLMSRSVWHKLREAKHLSLENLQIAEMLQSLQPSRQPLPNRIEKNDAEDLS</sequence>
<dbReference type="PANTHER" id="PTHR43800">
    <property type="entry name" value="PEPTIDYL-LYSINE N-ACETYLTRANSFERASE YJAB"/>
    <property type="match status" value="1"/>
</dbReference>
<dbReference type="PATRIC" id="fig|1173020.3.peg.565"/>
<protein>
    <recommendedName>
        <fullName evidence="5">N-acetyltransferase domain-containing protein</fullName>
    </recommendedName>
</protein>
<dbReference type="Gene3D" id="3.40.630.30">
    <property type="match status" value="1"/>
</dbReference>
<keyword evidence="2" id="KW-0012">Acyltransferase</keyword>
<dbReference type="GO" id="GO:0016746">
    <property type="term" value="F:acyltransferase activity"/>
    <property type="evidence" value="ECO:0007669"/>
    <property type="project" value="UniProtKB-KW"/>
</dbReference>
<dbReference type="Proteomes" id="UP000010366">
    <property type="component" value="Chromosome"/>
</dbReference>
<evidence type="ECO:0000313" key="3">
    <source>
        <dbReference type="EMBL" id="AFY91763.1"/>
    </source>
</evidence>
<dbReference type="OrthoDB" id="551341at2"/>
<evidence type="ECO:0000256" key="1">
    <source>
        <dbReference type="ARBA" id="ARBA00022679"/>
    </source>
</evidence>
<evidence type="ECO:0008006" key="5">
    <source>
        <dbReference type="Google" id="ProtNLM"/>
    </source>
</evidence>
<accession>K9UAX8</accession>
<dbReference type="PANTHER" id="PTHR43800:SF1">
    <property type="entry name" value="PEPTIDYL-LYSINE N-ACETYLTRANSFERASE YJAB"/>
    <property type="match status" value="1"/>
</dbReference>
<dbReference type="HOGENOM" id="CLU_745822_0_0_3"/>
<dbReference type="InterPro" id="IPR016181">
    <property type="entry name" value="Acyl_CoA_acyltransferase"/>
</dbReference>
<dbReference type="eggNOG" id="COG0456">
    <property type="taxonomic scope" value="Bacteria"/>
</dbReference>
<dbReference type="AlphaFoldDB" id="K9UAX8"/>
<dbReference type="SUPFAM" id="SSF55729">
    <property type="entry name" value="Acyl-CoA N-acyltransferases (Nat)"/>
    <property type="match status" value="2"/>
</dbReference>
<dbReference type="STRING" id="1173020.Cha6605_0474"/>
<dbReference type="RefSeq" id="WP_015157957.1">
    <property type="nucleotide sequence ID" value="NC_019697.1"/>
</dbReference>
<gene>
    <name evidence="3" type="ORF">Cha6605_0474</name>
</gene>